<evidence type="ECO:0000256" key="4">
    <source>
        <dbReference type="ARBA" id="ARBA00022967"/>
    </source>
</evidence>
<organism evidence="7 8">
    <name type="scientific">Allosphingosinicella indica</name>
    <dbReference type="NCBI Taxonomy" id="941907"/>
    <lineage>
        <taxon>Bacteria</taxon>
        <taxon>Pseudomonadati</taxon>
        <taxon>Pseudomonadota</taxon>
        <taxon>Alphaproteobacteria</taxon>
        <taxon>Sphingomonadales</taxon>
        <taxon>Sphingomonadaceae</taxon>
        <taxon>Allosphingosinicella</taxon>
    </lineage>
</organism>
<dbReference type="InterPro" id="IPR027417">
    <property type="entry name" value="P-loop_NTPase"/>
</dbReference>
<dbReference type="AlphaFoldDB" id="A0A1X7GYE7"/>
<gene>
    <name evidence="7" type="ORF">SAMN06295910_2468</name>
</gene>
<dbReference type="GO" id="GO:0005524">
    <property type="term" value="F:ATP binding"/>
    <property type="evidence" value="ECO:0007669"/>
    <property type="project" value="UniProtKB-KW"/>
</dbReference>
<dbReference type="GO" id="GO:0016887">
    <property type="term" value="F:ATP hydrolysis activity"/>
    <property type="evidence" value="ECO:0007669"/>
    <property type="project" value="InterPro"/>
</dbReference>
<evidence type="ECO:0000256" key="5">
    <source>
        <dbReference type="ARBA" id="ARBA00037066"/>
    </source>
</evidence>
<evidence type="ECO:0000256" key="1">
    <source>
        <dbReference type="ARBA" id="ARBA00022448"/>
    </source>
</evidence>
<keyword evidence="1" id="KW-0813">Transport</keyword>
<protein>
    <submittedName>
        <fullName evidence="7">Iron complex transport system ATP-binding protein</fullName>
    </submittedName>
</protein>
<dbReference type="EMBL" id="LT840185">
    <property type="protein sequence ID" value="SMF76530.1"/>
    <property type="molecule type" value="Genomic_DNA"/>
</dbReference>
<dbReference type="Pfam" id="PF00005">
    <property type="entry name" value="ABC_tran"/>
    <property type="match status" value="1"/>
</dbReference>
<dbReference type="Gene3D" id="3.40.50.300">
    <property type="entry name" value="P-loop containing nucleotide triphosphate hydrolases"/>
    <property type="match status" value="1"/>
</dbReference>
<dbReference type="PANTHER" id="PTHR42794">
    <property type="entry name" value="HEMIN IMPORT ATP-BINDING PROTEIN HMUV"/>
    <property type="match status" value="1"/>
</dbReference>
<feature type="domain" description="ABC transporter" evidence="6">
    <location>
        <begin position="1"/>
        <end position="220"/>
    </location>
</feature>
<keyword evidence="2" id="KW-0547">Nucleotide-binding</keyword>
<keyword evidence="8" id="KW-1185">Reference proteome</keyword>
<evidence type="ECO:0000313" key="7">
    <source>
        <dbReference type="EMBL" id="SMF76530.1"/>
    </source>
</evidence>
<evidence type="ECO:0000256" key="2">
    <source>
        <dbReference type="ARBA" id="ARBA00022741"/>
    </source>
</evidence>
<dbReference type="Proteomes" id="UP000192934">
    <property type="component" value="Chromosome I"/>
</dbReference>
<dbReference type="STRING" id="941907.SAMN06295910_2468"/>
<comment type="function">
    <text evidence="5">Part of the ABC transporter complex HmuTUV involved in hemin import. Responsible for energy coupling to the transport system.</text>
</comment>
<accession>A0A1X7GYE7</accession>
<dbReference type="PANTHER" id="PTHR42794:SF1">
    <property type="entry name" value="HEMIN IMPORT ATP-BINDING PROTEIN HMUV"/>
    <property type="match status" value="1"/>
</dbReference>
<keyword evidence="3 7" id="KW-0067">ATP-binding</keyword>
<dbReference type="CDD" id="cd03214">
    <property type="entry name" value="ABC_Iron-Siderophores_B12_Hemin"/>
    <property type="match status" value="1"/>
</dbReference>
<dbReference type="OrthoDB" id="9810077at2"/>
<evidence type="ECO:0000313" key="8">
    <source>
        <dbReference type="Proteomes" id="UP000192934"/>
    </source>
</evidence>
<reference evidence="8" key="1">
    <citation type="submission" date="2017-04" db="EMBL/GenBank/DDBJ databases">
        <authorList>
            <person name="Varghese N."/>
            <person name="Submissions S."/>
        </authorList>
    </citation>
    <scope>NUCLEOTIDE SEQUENCE [LARGE SCALE GENOMIC DNA]</scope>
    <source>
        <strain evidence="8">Dd16</strain>
    </source>
</reference>
<dbReference type="PROSITE" id="PS50893">
    <property type="entry name" value="ABC_TRANSPORTER_2"/>
    <property type="match status" value="1"/>
</dbReference>
<dbReference type="SMART" id="SM00382">
    <property type="entry name" value="AAA"/>
    <property type="match status" value="1"/>
</dbReference>
<dbReference type="RefSeq" id="WP_085219032.1">
    <property type="nucleotide sequence ID" value="NZ_LT840185.1"/>
</dbReference>
<keyword evidence="4" id="KW-1278">Translocase</keyword>
<sequence length="230" mass="24471">MSELLDARDIALPGRLAPSSLMLAAGERVALVGPNGSGKTSLLHAIAGVGKPDGSVRIEGTDPAAVGKAERARLLSYLPAGRDIRWPLLARDVIALGGAAADISDLVAALDLAPLLDRRIDRLSTGERSRVLIARALASRPRLLLLDEPIANLDPLWQIRVFDLLRTMTGQAILMAIHDLDQAQVFATRMLVMQDGGIAADSAPSDIMAGPAIRDIFRIERRDGAWVAAV</sequence>
<evidence type="ECO:0000256" key="3">
    <source>
        <dbReference type="ARBA" id="ARBA00022840"/>
    </source>
</evidence>
<dbReference type="SUPFAM" id="SSF52540">
    <property type="entry name" value="P-loop containing nucleoside triphosphate hydrolases"/>
    <property type="match status" value="1"/>
</dbReference>
<name>A0A1X7GYE7_9SPHN</name>
<evidence type="ECO:0000259" key="6">
    <source>
        <dbReference type="PROSITE" id="PS50893"/>
    </source>
</evidence>
<dbReference type="InterPro" id="IPR003593">
    <property type="entry name" value="AAA+_ATPase"/>
</dbReference>
<proteinExistence type="predicted"/>
<dbReference type="InterPro" id="IPR003439">
    <property type="entry name" value="ABC_transporter-like_ATP-bd"/>
</dbReference>